<evidence type="ECO:0000313" key="2">
    <source>
        <dbReference type="RefSeq" id="XP_046597694.1"/>
    </source>
</evidence>
<protein>
    <submittedName>
        <fullName evidence="2">Uncharacterized protein LOC124294767</fullName>
    </submittedName>
</protein>
<name>A0ABM3GBP2_NEOLC</name>
<dbReference type="RefSeq" id="XP_046597694.1">
    <property type="nucleotide sequence ID" value="XM_046741738.1"/>
</dbReference>
<accession>A0ABM3GBP2</accession>
<evidence type="ECO:0000313" key="1">
    <source>
        <dbReference type="Proteomes" id="UP000829291"/>
    </source>
</evidence>
<gene>
    <name evidence="2" type="primary">LOC124294767</name>
</gene>
<dbReference type="InterPro" id="IPR049630">
    <property type="entry name" value="DYDC-like_DD"/>
</dbReference>
<dbReference type="GeneID" id="124294767"/>
<keyword evidence="1" id="KW-1185">Reference proteome</keyword>
<dbReference type="CDD" id="cd22966">
    <property type="entry name" value="DD_DYDC-like"/>
    <property type="match status" value="1"/>
</dbReference>
<dbReference type="Gene3D" id="1.20.890.10">
    <property type="entry name" value="cAMP-dependent protein kinase regulatory subunit, dimerization-anchoring domain"/>
    <property type="match status" value="1"/>
</dbReference>
<sequence>MLGTWQVLAEQRSRSEESCPSMQSYSEEYMTLEGFYLMSNFRNPLTKALSDITSKKPYNPAEYFGHWLLNYKICEERAQKQKEFDAELQAERERLRIKVVSEPEDLDRVQDMEEELVEDWNFIDYEAD</sequence>
<proteinExistence type="predicted"/>
<dbReference type="Pfam" id="PF05186">
    <property type="entry name" value="Dpy-30"/>
    <property type="match status" value="1"/>
</dbReference>
<dbReference type="Proteomes" id="UP000829291">
    <property type="component" value="Chromosome 5"/>
</dbReference>
<dbReference type="InterPro" id="IPR007858">
    <property type="entry name" value="Dpy-30_motif"/>
</dbReference>
<organism evidence="1 2">
    <name type="scientific">Neodiprion lecontei</name>
    <name type="common">Redheaded pine sawfly</name>
    <dbReference type="NCBI Taxonomy" id="441921"/>
    <lineage>
        <taxon>Eukaryota</taxon>
        <taxon>Metazoa</taxon>
        <taxon>Ecdysozoa</taxon>
        <taxon>Arthropoda</taxon>
        <taxon>Hexapoda</taxon>
        <taxon>Insecta</taxon>
        <taxon>Pterygota</taxon>
        <taxon>Neoptera</taxon>
        <taxon>Endopterygota</taxon>
        <taxon>Hymenoptera</taxon>
        <taxon>Tenthredinoidea</taxon>
        <taxon>Diprionidae</taxon>
        <taxon>Diprioninae</taxon>
        <taxon>Neodiprion</taxon>
    </lineage>
</organism>
<reference evidence="2" key="1">
    <citation type="submission" date="2025-08" db="UniProtKB">
        <authorList>
            <consortium name="RefSeq"/>
        </authorList>
    </citation>
    <scope>IDENTIFICATION</scope>
    <source>
        <tissue evidence="2">Thorax and Abdomen</tissue>
    </source>
</reference>